<name>A0A0L6VRG2_9BASI</name>
<gene>
    <name evidence="2" type="ORF">VP01_11639g1</name>
</gene>
<comment type="caution">
    <text evidence="2">The sequence shown here is derived from an EMBL/GenBank/DDBJ whole genome shotgun (WGS) entry which is preliminary data.</text>
</comment>
<reference evidence="2 3" key="1">
    <citation type="submission" date="2015-08" db="EMBL/GenBank/DDBJ databases">
        <title>Next Generation Sequencing and Analysis of the Genome of Puccinia sorghi L Schw, the Causal Agent of Maize Common Rust.</title>
        <authorList>
            <person name="Rochi L."/>
            <person name="Burguener G."/>
            <person name="Darino M."/>
            <person name="Turjanski A."/>
            <person name="Kreff E."/>
            <person name="Dieguez M.J."/>
            <person name="Sacco F."/>
        </authorList>
    </citation>
    <scope>NUCLEOTIDE SEQUENCE [LARGE SCALE GENOMIC DNA]</scope>
    <source>
        <strain evidence="2 3">RO10H11247</strain>
    </source>
</reference>
<accession>A0A0L6VRG2</accession>
<proteinExistence type="predicted"/>
<evidence type="ECO:0000256" key="1">
    <source>
        <dbReference type="SAM" id="SignalP"/>
    </source>
</evidence>
<protein>
    <submittedName>
        <fullName evidence="2">Uncharacterized protein</fullName>
    </submittedName>
</protein>
<keyword evidence="3" id="KW-1185">Reference proteome</keyword>
<evidence type="ECO:0000313" key="3">
    <source>
        <dbReference type="Proteomes" id="UP000037035"/>
    </source>
</evidence>
<dbReference type="AlphaFoldDB" id="A0A0L6VRG2"/>
<evidence type="ECO:0000313" key="2">
    <source>
        <dbReference type="EMBL" id="KNZ63286.1"/>
    </source>
</evidence>
<dbReference type="VEuPathDB" id="FungiDB:VP01_11639g1"/>
<feature type="signal peptide" evidence="1">
    <location>
        <begin position="1"/>
        <end position="20"/>
    </location>
</feature>
<organism evidence="2 3">
    <name type="scientific">Puccinia sorghi</name>
    <dbReference type="NCBI Taxonomy" id="27349"/>
    <lineage>
        <taxon>Eukaryota</taxon>
        <taxon>Fungi</taxon>
        <taxon>Dikarya</taxon>
        <taxon>Basidiomycota</taxon>
        <taxon>Pucciniomycotina</taxon>
        <taxon>Pucciniomycetes</taxon>
        <taxon>Pucciniales</taxon>
        <taxon>Pucciniaceae</taxon>
        <taxon>Puccinia</taxon>
    </lineage>
</organism>
<feature type="chain" id="PRO_5005568732" evidence="1">
    <location>
        <begin position="21"/>
        <end position="157"/>
    </location>
</feature>
<dbReference type="EMBL" id="LAVV01001820">
    <property type="protein sequence ID" value="KNZ63286.1"/>
    <property type="molecule type" value="Genomic_DNA"/>
</dbReference>
<dbReference type="OrthoDB" id="2498375at2759"/>
<keyword evidence="1" id="KW-0732">Signal</keyword>
<sequence length="157" mass="17012">MVSFVHLFTLLSVLVSVTLAEEASGTKTDTVDEKWYGWGLGRGYFGAGYYGGWPSWINGYGSFAACGIWPSYRTYWFKEVGNSVTRRSLGFNSDHLYPRSEEAISCKANDGKVEKIIPADCQKAVDNLISKKSASASCNSCQVTLASPRGKLAATGA</sequence>
<dbReference type="Proteomes" id="UP000037035">
    <property type="component" value="Unassembled WGS sequence"/>
</dbReference>